<dbReference type="RefSeq" id="WP_058123948.1">
    <property type="nucleotide sequence ID" value="NZ_CYRX01000031.1"/>
</dbReference>
<evidence type="ECO:0000256" key="7">
    <source>
        <dbReference type="ARBA" id="ARBA00023136"/>
    </source>
</evidence>
<dbReference type="InterPro" id="IPR026579">
    <property type="entry name" value="FtsQ"/>
</dbReference>
<keyword evidence="3 9" id="KW-0997">Cell inner membrane</keyword>
<evidence type="ECO:0000256" key="8">
    <source>
        <dbReference type="ARBA" id="ARBA00023306"/>
    </source>
</evidence>
<keyword evidence="8 9" id="KW-0131">Cell cycle</keyword>
<dbReference type="GO" id="GO:0005886">
    <property type="term" value="C:plasma membrane"/>
    <property type="evidence" value="ECO:0007669"/>
    <property type="project" value="UniProtKB-SubCell"/>
</dbReference>
<dbReference type="GO" id="GO:0032153">
    <property type="term" value="C:cell division site"/>
    <property type="evidence" value="ECO:0007669"/>
    <property type="project" value="UniProtKB-UniRule"/>
</dbReference>
<dbReference type="HAMAP" id="MF_00911">
    <property type="entry name" value="FtsQ_subfam"/>
    <property type="match status" value="1"/>
</dbReference>
<dbReference type="PANTHER" id="PTHR35851:SF1">
    <property type="entry name" value="CELL DIVISION PROTEIN FTSQ"/>
    <property type="match status" value="1"/>
</dbReference>
<comment type="similarity">
    <text evidence="9">Belongs to the FtsQ/DivIB family. FtsQ subfamily.</text>
</comment>
<evidence type="ECO:0000256" key="2">
    <source>
        <dbReference type="ARBA" id="ARBA00022475"/>
    </source>
</evidence>
<comment type="subcellular location">
    <subcellularLocation>
        <location evidence="9">Cell inner membrane</location>
        <topology evidence="9">Single-pass type II membrane protein</topology>
    </subcellularLocation>
    <subcellularLocation>
        <location evidence="1">Membrane</location>
    </subcellularLocation>
    <text evidence="9">Localizes to the division septum.</text>
</comment>
<keyword evidence="6 9" id="KW-1133">Transmembrane helix</keyword>
<organism evidence="11 12">
    <name type="scientific">Thalassobacter stenotrophicus</name>
    <dbReference type="NCBI Taxonomy" id="266809"/>
    <lineage>
        <taxon>Bacteria</taxon>
        <taxon>Pseudomonadati</taxon>
        <taxon>Pseudomonadota</taxon>
        <taxon>Alphaproteobacteria</taxon>
        <taxon>Rhodobacterales</taxon>
        <taxon>Roseobacteraceae</taxon>
        <taxon>Thalassobacter</taxon>
    </lineage>
</organism>
<protein>
    <recommendedName>
        <fullName evidence="9">Cell division protein FtsQ</fullName>
    </recommendedName>
</protein>
<evidence type="ECO:0000256" key="1">
    <source>
        <dbReference type="ARBA" id="ARBA00004370"/>
    </source>
</evidence>
<reference evidence="11 12" key="1">
    <citation type="submission" date="2015-09" db="EMBL/GenBank/DDBJ databases">
        <authorList>
            <consortium name="Swine Surveillance"/>
        </authorList>
    </citation>
    <scope>NUCLEOTIDE SEQUENCE [LARGE SCALE GENOMIC DNA]</scope>
    <source>
        <strain evidence="11 12">CECT 5294</strain>
    </source>
</reference>
<sequence length="302" mass="33994">MRALKFLRRTAMAAMPDPAPSRWRYRVQRLWLTPLFRAMVRTGLPICFLGGSVLWYVADTARLEGLIDKATEVRRAVEERPEFMITLVSIDGASDELSLDIQEVLPIDLPVSQFALDLNELKQLLEELGPIQSADVRIKPGGLLTIDVIERSPAVVWRSREAVELLANDGHRVKAVASASARPDLPQVAGLGAEDHIPEALRLLRAASPLADRLVGLQRIGARRWDVVLEDDIRIMLPTEQPKRALDRAMALHASQDVFNRDIVAIDYRNAERPTLRMRPAARTEWRRIKDIELMANEGGNR</sequence>
<dbReference type="EMBL" id="CYRX01000031">
    <property type="protein sequence ID" value="CUH61131.1"/>
    <property type="molecule type" value="Genomic_DNA"/>
</dbReference>
<dbReference type="GO" id="GO:0043093">
    <property type="term" value="P:FtsZ-dependent cytokinesis"/>
    <property type="evidence" value="ECO:0007669"/>
    <property type="project" value="UniProtKB-UniRule"/>
</dbReference>
<evidence type="ECO:0000256" key="9">
    <source>
        <dbReference type="HAMAP-Rule" id="MF_00911"/>
    </source>
</evidence>
<dbReference type="eggNOG" id="COG1589">
    <property type="taxonomic scope" value="Bacteria"/>
</dbReference>
<evidence type="ECO:0000313" key="11">
    <source>
        <dbReference type="EMBL" id="CUH61131.1"/>
    </source>
</evidence>
<dbReference type="Gene3D" id="3.40.50.11690">
    <property type="entry name" value="Cell division protein FtsQ/DivIB"/>
    <property type="match status" value="1"/>
</dbReference>
<keyword evidence="2 9" id="KW-1003">Cell membrane</keyword>
<feature type="domain" description="POTRA" evidence="10">
    <location>
        <begin position="83"/>
        <end position="151"/>
    </location>
</feature>
<evidence type="ECO:0000256" key="5">
    <source>
        <dbReference type="ARBA" id="ARBA00022692"/>
    </source>
</evidence>
<name>A0A0P1F117_9RHOB</name>
<dbReference type="InterPro" id="IPR005548">
    <property type="entry name" value="Cell_div_FtsQ/DivIB_C"/>
</dbReference>
<keyword evidence="4 9" id="KW-0132">Cell division</keyword>
<evidence type="ECO:0000256" key="3">
    <source>
        <dbReference type="ARBA" id="ARBA00022519"/>
    </source>
</evidence>
<accession>A0A0P1F117</accession>
<keyword evidence="5 9" id="KW-0812">Transmembrane</keyword>
<proteinExistence type="inferred from homology"/>
<dbReference type="AlphaFoldDB" id="A0A0P1F117"/>
<dbReference type="Proteomes" id="UP000051298">
    <property type="component" value="Unassembled WGS sequence"/>
</dbReference>
<comment type="function">
    <text evidence="9">Essential cell division protein.</text>
</comment>
<dbReference type="Pfam" id="PF03799">
    <property type="entry name" value="FtsQ_DivIB_C"/>
    <property type="match status" value="1"/>
</dbReference>
<dbReference type="InterPro" id="IPR034746">
    <property type="entry name" value="POTRA"/>
</dbReference>
<dbReference type="GO" id="GO:0090529">
    <property type="term" value="P:cell septum assembly"/>
    <property type="evidence" value="ECO:0007669"/>
    <property type="project" value="InterPro"/>
</dbReference>
<evidence type="ECO:0000313" key="12">
    <source>
        <dbReference type="Proteomes" id="UP000051298"/>
    </source>
</evidence>
<dbReference type="PROSITE" id="PS51779">
    <property type="entry name" value="POTRA"/>
    <property type="match status" value="1"/>
</dbReference>
<dbReference type="InterPro" id="IPR045335">
    <property type="entry name" value="FtsQ_C_sf"/>
</dbReference>
<dbReference type="PANTHER" id="PTHR35851">
    <property type="entry name" value="CELL DIVISION PROTEIN FTSQ"/>
    <property type="match status" value="1"/>
</dbReference>
<evidence type="ECO:0000256" key="6">
    <source>
        <dbReference type="ARBA" id="ARBA00022989"/>
    </source>
</evidence>
<evidence type="ECO:0000256" key="4">
    <source>
        <dbReference type="ARBA" id="ARBA00022618"/>
    </source>
</evidence>
<evidence type="ECO:0000259" key="10">
    <source>
        <dbReference type="PROSITE" id="PS51779"/>
    </source>
</evidence>
<keyword evidence="7 9" id="KW-0472">Membrane</keyword>
<dbReference type="STRING" id="266809.PM03_11335"/>
<gene>
    <name evidence="9" type="primary">ftsQ</name>
    <name evidence="11" type="ORF">THS5294_02432</name>
</gene>